<protein>
    <submittedName>
        <fullName evidence="5">Flavohemoglobin expression-modulating QEGLA motif protein</fullName>
    </submittedName>
</protein>
<keyword evidence="3" id="KW-0378">Hydrolase</keyword>
<evidence type="ECO:0000313" key="5">
    <source>
        <dbReference type="EMBL" id="WOX27801.1"/>
    </source>
</evidence>
<comment type="cofactor">
    <cofactor evidence="1">
        <name>Zn(2+)</name>
        <dbReference type="ChEBI" id="CHEBI:29105"/>
    </cofactor>
</comment>
<dbReference type="SUPFAM" id="SSF53187">
    <property type="entry name" value="Zn-dependent exopeptidases"/>
    <property type="match status" value="1"/>
</dbReference>
<dbReference type="InterPro" id="IPR012548">
    <property type="entry name" value="MATCAP"/>
</dbReference>
<evidence type="ECO:0000313" key="6">
    <source>
        <dbReference type="Proteomes" id="UP001304419"/>
    </source>
</evidence>
<keyword evidence="6" id="KW-1185">Reference proteome</keyword>
<dbReference type="Proteomes" id="UP001304419">
    <property type="component" value="Chromosome 1"/>
</dbReference>
<dbReference type="Pfam" id="PF05013">
    <property type="entry name" value="FGase"/>
    <property type="match status" value="1"/>
</dbReference>
<dbReference type="InterPro" id="IPR007709">
    <property type="entry name" value="N-FG_amidohydro"/>
</dbReference>
<name>A0ABZ0M809_9GAMM</name>
<dbReference type="RefSeq" id="WP_039493723.1">
    <property type="nucleotide sequence ID" value="NZ_CBCSDF010000012.1"/>
</dbReference>
<organism evidence="5 6">
    <name type="scientific">Pseudoalteromonas maricaloris</name>
    <dbReference type="NCBI Taxonomy" id="184924"/>
    <lineage>
        <taxon>Bacteria</taxon>
        <taxon>Pseudomonadati</taxon>
        <taxon>Pseudomonadota</taxon>
        <taxon>Gammaproteobacteria</taxon>
        <taxon>Alteromonadales</taxon>
        <taxon>Pseudoalteromonadaceae</taxon>
        <taxon>Pseudoalteromonas</taxon>
    </lineage>
</organism>
<evidence type="ECO:0000256" key="3">
    <source>
        <dbReference type="ARBA" id="ARBA00022801"/>
    </source>
</evidence>
<keyword evidence="4" id="KW-0482">Metalloprotease</keyword>
<accession>A0ABZ0M809</accession>
<dbReference type="EMBL" id="CP137578">
    <property type="protein sequence ID" value="WOX27801.1"/>
    <property type="molecule type" value="Genomic_DNA"/>
</dbReference>
<dbReference type="PANTHER" id="PTHR31817:SF0">
    <property type="entry name" value="CHROMOSOME UNDETERMINED SCAFFOLD_67, WHOLE GENOME SHOTGUN SEQUENCE"/>
    <property type="match status" value="1"/>
</dbReference>
<dbReference type="Pfam" id="PF08014">
    <property type="entry name" value="MATCAP"/>
    <property type="match status" value="1"/>
</dbReference>
<evidence type="ECO:0000256" key="1">
    <source>
        <dbReference type="ARBA" id="ARBA00001947"/>
    </source>
</evidence>
<gene>
    <name evidence="5" type="ORF">R5H13_14235</name>
</gene>
<reference evidence="5 6" key="1">
    <citation type="submission" date="2023-10" db="EMBL/GenBank/DDBJ databases">
        <title>To unveil natural product biosynthetic capacity in Pseudoalteromonas.</title>
        <authorList>
            <person name="Wang J."/>
        </authorList>
    </citation>
    <scope>NUCLEOTIDE SEQUENCE [LARGE SCALE GENOMIC DNA]</scope>
    <source>
        <strain evidence="5 6">DSM 15914</strain>
    </source>
</reference>
<proteinExistence type="predicted"/>
<dbReference type="InterPro" id="IPR012656">
    <property type="entry name" value="CHP02421_QEGLA"/>
</dbReference>
<dbReference type="Gene3D" id="3.40.630.40">
    <property type="entry name" value="Zn-dependent exopeptidases"/>
    <property type="match status" value="1"/>
</dbReference>
<sequence length="659" mass="74627">MLMLSEQAIIAALEAGKPISGQFAEGAFHLEVREYVPYVATAVHAGHRTRASLKGLFAISDTERLQEEDPFTDGMIESLPITLIARDSRYEYDLNRAPELAIYKEAWGKQVWSQALPNADIDVSLSKHAAYYRVLSALLTTLERKFGACLLFDVHSYNYQIRSYPYAPTFNIGTAQLDTLRFRAVLDELKKQLGLKKLAGQLVDCAENTVFQGHGYQAQYITSHFDNTLVVPLEVKKVFMDENSGELFPVVFEKLQRNMHVALSKTAKTFAKNHCYKPLRKAKSTSQLDPALINVDSALYRIARNLETLHYVNPSNIAQEKRRFFSKRHYQPAFKYRPLKIDPYEFKEQLYRLPVGKIQDPIVKDLYRKVIDSYATKIELITQIGREAFLYNSLRYYGEPDYNDINNATFLLHARETETLPKKDITAEQALVRFNQAIETMGLPCKVAISSKLVAKAMVDNSKRLLLVNSSAMLSELDINALIEHEIGVHLLTTLNADAQQLKVLHLGLPGNTYTQEGLAIYREYQSGQINLTRLKVLALRVIAVNMLLKGDKFYQVYEFLADSGVLNVNEAFALTTRIFRGGGFTKDHLYLKGFKDIVQLANTRSLDNLYLGKTGIAHLDALDALVEQGIFTRPKYLPDTSRDPKPDAILSYLISSIK</sequence>
<dbReference type="SMART" id="SM01154">
    <property type="entry name" value="DUF1704"/>
    <property type="match status" value="1"/>
</dbReference>
<dbReference type="PANTHER" id="PTHR31817">
    <property type="match status" value="1"/>
</dbReference>
<evidence type="ECO:0000256" key="4">
    <source>
        <dbReference type="ARBA" id="ARBA00023049"/>
    </source>
</evidence>
<dbReference type="NCBIfam" id="TIGR02421">
    <property type="entry name" value="QEGLA"/>
    <property type="match status" value="1"/>
</dbReference>
<keyword evidence="2" id="KW-0645">Protease</keyword>
<evidence type="ECO:0000256" key="2">
    <source>
        <dbReference type="ARBA" id="ARBA00022670"/>
    </source>
</evidence>